<dbReference type="RefSeq" id="WP_097189137.1">
    <property type="nucleotide sequence ID" value="NZ_OBQK01000015.1"/>
</dbReference>
<gene>
    <name evidence="2" type="ORF">SAMN05421879_11534</name>
</gene>
<evidence type="ECO:0000313" key="2">
    <source>
        <dbReference type="EMBL" id="SOC57718.1"/>
    </source>
</evidence>
<sequence>MFTDQQVTYLRSQGLARIATVDVEGQPDVVPVAFEYDGTHFWVGGSGLSVTRTRKFRNVTLGNHRVAIVVDDVVSFDPFTARGVRTYGHAEGPIERTGMIGPGYFLRITPVESWAWNMEGEPVGEEWYPAVHILHKASA</sequence>
<dbReference type="NCBIfam" id="TIGR04023">
    <property type="entry name" value="PPOX_MSMEG_5819"/>
    <property type="match status" value="1"/>
</dbReference>
<reference evidence="3" key="1">
    <citation type="submission" date="2017-08" db="EMBL/GenBank/DDBJ databases">
        <authorList>
            <person name="Varghese N."/>
            <person name="Submissions S."/>
        </authorList>
    </citation>
    <scope>NUCLEOTIDE SEQUENCE [LARGE SCALE GENOMIC DNA]</scope>
    <source>
        <strain evidence="3">USBA17B2</strain>
    </source>
</reference>
<protein>
    <submittedName>
        <fullName evidence="2">Pyridoxamine 5'-phosphate oxidase family protein</fullName>
    </submittedName>
</protein>
<dbReference type="Pfam" id="PF01243">
    <property type="entry name" value="PNPOx_N"/>
    <property type="match status" value="1"/>
</dbReference>
<dbReference type="EMBL" id="OBQK01000015">
    <property type="protein sequence ID" value="SOC57718.1"/>
    <property type="molecule type" value="Genomic_DNA"/>
</dbReference>
<accession>A0A285VVU8</accession>
<dbReference type="Proteomes" id="UP000219688">
    <property type="component" value="Unassembled WGS sequence"/>
</dbReference>
<dbReference type="InterPro" id="IPR012349">
    <property type="entry name" value="Split_barrel_FMN-bd"/>
</dbReference>
<evidence type="ECO:0000259" key="1">
    <source>
        <dbReference type="Pfam" id="PF01243"/>
    </source>
</evidence>
<dbReference type="SUPFAM" id="SSF50475">
    <property type="entry name" value="FMN-binding split barrel"/>
    <property type="match status" value="1"/>
</dbReference>
<feature type="domain" description="Pyridoxamine 5'-phosphate oxidase N-terminal" evidence="1">
    <location>
        <begin position="2"/>
        <end position="91"/>
    </location>
</feature>
<name>A0A285VVU8_9MICO</name>
<dbReference type="InterPro" id="IPR024031">
    <property type="entry name" value="MSMEG_5819/OxyR"/>
</dbReference>
<proteinExistence type="predicted"/>
<dbReference type="AlphaFoldDB" id="A0A285VVU8"/>
<keyword evidence="3" id="KW-1185">Reference proteome</keyword>
<dbReference type="Gene3D" id="2.30.110.10">
    <property type="entry name" value="Electron Transport, Fmn-binding Protein, Chain A"/>
    <property type="match status" value="1"/>
</dbReference>
<evidence type="ECO:0000313" key="3">
    <source>
        <dbReference type="Proteomes" id="UP000219688"/>
    </source>
</evidence>
<organism evidence="2 3">
    <name type="scientific">Ornithinimicrobium cerasi</name>
    <dbReference type="NCBI Taxonomy" id="2248773"/>
    <lineage>
        <taxon>Bacteria</taxon>
        <taxon>Bacillati</taxon>
        <taxon>Actinomycetota</taxon>
        <taxon>Actinomycetes</taxon>
        <taxon>Micrococcales</taxon>
        <taxon>Ornithinimicrobiaceae</taxon>
        <taxon>Ornithinimicrobium</taxon>
    </lineage>
</organism>
<dbReference type="InterPro" id="IPR011576">
    <property type="entry name" value="Pyridox_Oxase_N"/>
</dbReference>